<dbReference type="InterPro" id="IPR013320">
    <property type="entry name" value="ConA-like_dom_sf"/>
</dbReference>
<sequence length="894" mass="98482">MKRKNAKKSVLFILMFLLIIPAHSFANDLNREEGKAIPQFREASAHDPSIIKVGDMYYAFGTHIDAAKSPDLISWENFTNGYTTPNNTLFGDLSENLAGSFEWAGEDDADSAGGFAVWAPEVIWNEHYVHEDGSTGAYMMYYSASSTYIRSAIGYAVAKDIEGPYEYVDTIMYSGFFDHEAYDNNSSVNKEWTNTNIPDLIEQGVFNEKNEDWFTEDGRYNYNLYTNAIDANLFFDEDGRLWMTYGSWAGGIFILEVDKQTGQPIYPGEDGVTEDGRMIDRYFGTKISGGYGRSGEGPYAVYDEETGYYFLYVTYGWLGADGGYHMRQFRAESPEGPYVDAAGVKAVLPDELDDGVPANRGGSFEHAAHGNKLTGNFLFKRDLGEPGTGIGVGYMSPGHNSYYIDNETGKEFNVFHARFPEAGEMHQIRVHQMVKNSEQWPVITPHRYAGESIEAVTSNEVSGAYKYINHGKDISAELVESTWVNLEEDGTITGAVEGTWELYDDYRVSLTIEGEGSSFDGVFLEQWDAVSESWVMTFSALSSEGVTVWGSKAESGSDEEVISSIKEELNVLIPQTVISHLSLPTEAVRGAQIEWASSNEEIISTEGYVNRPEVGDEPVELTATISLNDEIAQWSSTVTVLAETEGRLAAYYDFDGQLSDLTGNFEDGTVTGDRINNEGGQISYEEGIVGDAAYFDGDSGIRLPNGLISSSAYSVSLWLNPEELTDFTTTFFGARTENNWVSLVPRGPVGGETMIWSGSSTFYDAPAGTTIATGEWTHVTFTVEEGAITLYLNGESVFTGDDFPNIFTTTDAAFALGVNYWDIPYQGYMDELIVFDGSALTAAEVEELYENPGSWRPSDEEPVEEDPNGDGGEPEGNGGDPEGEEPKPEDNGEH</sequence>
<dbReference type="PANTHER" id="PTHR43301">
    <property type="entry name" value="ARABINAN ENDO-1,5-ALPHA-L-ARABINOSIDASE"/>
    <property type="match status" value="1"/>
</dbReference>
<feature type="domain" description="Atrophied bacterial Ig" evidence="10">
    <location>
        <begin position="575"/>
        <end position="642"/>
    </location>
</feature>
<dbReference type="AlphaFoldDB" id="W4QCH5"/>
<organism evidence="11 12">
    <name type="scientific">Halalkalibacter hemicellulosilyticusJCM 9152</name>
    <dbReference type="NCBI Taxonomy" id="1236971"/>
    <lineage>
        <taxon>Bacteria</taxon>
        <taxon>Bacillati</taxon>
        <taxon>Bacillota</taxon>
        <taxon>Bacilli</taxon>
        <taxon>Bacillales</taxon>
        <taxon>Bacillaceae</taxon>
        <taxon>Halalkalibacter</taxon>
    </lineage>
</organism>
<feature type="compositionally biased region" description="Basic and acidic residues" evidence="7">
    <location>
        <begin position="884"/>
        <end position="894"/>
    </location>
</feature>
<dbReference type="InterPro" id="IPR032291">
    <property type="entry name" value="Abn2_C"/>
</dbReference>
<dbReference type="SUPFAM" id="SSF49899">
    <property type="entry name" value="Concanavalin A-like lectins/glucanases"/>
    <property type="match status" value="1"/>
</dbReference>
<evidence type="ECO:0000256" key="6">
    <source>
        <dbReference type="PIRSR" id="PIRSR606710-2"/>
    </source>
</evidence>
<keyword evidence="8" id="KW-0732">Signal</keyword>
<dbReference type="CDD" id="cd18832">
    <property type="entry name" value="GH43_GsAbnA-like"/>
    <property type="match status" value="1"/>
</dbReference>
<dbReference type="Pfam" id="PF13385">
    <property type="entry name" value="Laminin_G_3"/>
    <property type="match status" value="1"/>
</dbReference>
<gene>
    <name evidence="11" type="ORF">JCM9152_1115</name>
</gene>
<dbReference type="Proteomes" id="UP000018895">
    <property type="component" value="Unassembled WGS sequence"/>
</dbReference>
<evidence type="ECO:0000259" key="9">
    <source>
        <dbReference type="Pfam" id="PF16369"/>
    </source>
</evidence>
<dbReference type="STRING" id="1236971.JCM9152_1115"/>
<keyword evidence="4" id="KW-0326">Glycosidase</keyword>
<evidence type="ECO:0000313" key="11">
    <source>
        <dbReference type="EMBL" id="GAE29735.1"/>
    </source>
</evidence>
<dbReference type="Gene3D" id="2.40.128.10">
    <property type="match status" value="1"/>
</dbReference>
<feature type="signal peptide" evidence="8">
    <location>
        <begin position="1"/>
        <end position="26"/>
    </location>
</feature>
<dbReference type="InterPro" id="IPR006710">
    <property type="entry name" value="Glyco_hydro_43"/>
</dbReference>
<feature type="chain" id="PRO_5004848525" evidence="8">
    <location>
        <begin position="27"/>
        <end position="894"/>
    </location>
</feature>
<evidence type="ECO:0000256" key="2">
    <source>
        <dbReference type="ARBA" id="ARBA00009865"/>
    </source>
</evidence>
<name>W4QCH5_9BACI</name>
<dbReference type="Gene3D" id="2.60.120.200">
    <property type="match status" value="1"/>
</dbReference>
<reference evidence="11" key="1">
    <citation type="journal article" date="2014" name="Genome Announc.">
        <title>Draft Genome Sequences of Three Alkaliphilic Bacillus Strains, Bacillus wakoensis JCM 9140T, Bacillus akibai JCM 9157T, and Bacillus hemicellulosilyticus JCM 9152T.</title>
        <authorList>
            <person name="Yuki M."/>
            <person name="Oshima K."/>
            <person name="Suda W."/>
            <person name="Oshida Y."/>
            <person name="Kitamura K."/>
            <person name="Iida T."/>
            <person name="Hattori M."/>
            <person name="Ohkuma M."/>
        </authorList>
    </citation>
    <scope>NUCLEOTIDE SEQUENCE [LARGE SCALE GENOMIC DNA]</scope>
    <source>
        <strain evidence="11">JCM 9152</strain>
    </source>
</reference>
<dbReference type="InterPro" id="IPR050727">
    <property type="entry name" value="GH43_arabinanases"/>
</dbReference>
<feature type="site" description="Important for catalytic activity, responsible for pKa modulation of the active site Glu and correct orientation of both the proton donor and substrate" evidence="6">
    <location>
        <position position="230"/>
    </location>
</feature>
<dbReference type="Pfam" id="PF16369">
    <property type="entry name" value="GH43_C"/>
    <property type="match status" value="1"/>
</dbReference>
<dbReference type="RefSeq" id="WP_148296435.1">
    <property type="nucleotide sequence ID" value="NZ_BAUU01000006.1"/>
</dbReference>
<evidence type="ECO:0000259" key="10">
    <source>
        <dbReference type="Pfam" id="PF20578"/>
    </source>
</evidence>
<dbReference type="PANTHER" id="PTHR43301:SF3">
    <property type="entry name" value="ARABINAN ENDO-1,5-ALPHA-L-ARABINOSIDASE A-RELATED"/>
    <property type="match status" value="1"/>
</dbReference>
<protein>
    <submittedName>
        <fullName evidence="11">Maltodextrin glucosidase</fullName>
    </submittedName>
</protein>
<feature type="compositionally biased region" description="Gly residues" evidence="7">
    <location>
        <begin position="869"/>
        <end position="880"/>
    </location>
</feature>
<feature type="domain" description="Extracellular endo-alpha-(1-&gt;5)-L-arabinanase C-terminal" evidence="9">
    <location>
        <begin position="445"/>
        <end position="550"/>
    </location>
</feature>
<evidence type="ECO:0000256" key="1">
    <source>
        <dbReference type="ARBA" id="ARBA00004834"/>
    </source>
</evidence>
<dbReference type="Pfam" id="PF04616">
    <property type="entry name" value="Glyco_hydro_43"/>
    <property type="match status" value="1"/>
</dbReference>
<evidence type="ECO:0000256" key="8">
    <source>
        <dbReference type="SAM" id="SignalP"/>
    </source>
</evidence>
<feature type="active site" description="Proton acceptor" evidence="5">
    <location>
        <position position="47"/>
    </location>
</feature>
<evidence type="ECO:0000256" key="7">
    <source>
        <dbReference type="SAM" id="MobiDB-lite"/>
    </source>
</evidence>
<dbReference type="Gene3D" id="2.115.10.20">
    <property type="entry name" value="Glycosyl hydrolase domain, family 43"/>
    <property type="match status" value="1"/>
</dbReference>
<feature type="active site" description="Proton donor" evidence="5">
    <location>
        <position position="296"/>
    </location>
</feature>
<keyword evidence="3" id="KW-0378">Hydrolase</keyword>
<feature type="region of interest" description="Disordered" evidence="7">
    <location>
        <begin position="850"/>
        <end position="894"/>
    </location>
</feature>
<dbReference type="GO" id="GO:0004553">
    <property type="term" value="F:hydrolase activity, hydrolyzing O-glycosyl compounds"/>
    <property type="evidence" value="ECO:0007669"/>
    <property type="project" value="InterPro"/>
</dbReference>
<dbReference type="InterPro" id="IPR046780">
    <property type="entry name" value="aBig_2"/>
</dbReference>
<dbReference type="InterPro" id="IPR023296">
    <property type="entry name" value="Glyco_hydro_beta-prop_sf"/>
</dbReference>
<evidence type="ECO:0000256" key="4">
    <source>
        <dbReference type="ARBA" id="ARBA00023295"/>
    </source>
</evidence>
<dbReference type="SUPFAM" id="SSF75005">
    <property type="entry name" value="Arabinanase/levansucrase/invertase"/>
    <property type="match status" value="1"/>
</dbReference>
<dbReference type="EMBL" id="BAUU01000006">
    <property type="protein sequence ID" value="GAE29735.1"/>
    <property type="molecule type" value="Genomic_DNA"/>
</dbReference>
<proteinExistence type="inferred from homology"/>
<accession>W4QCH5</accession>
<comment type="caution">
    <text evidence="11">The sequence shown here is derived from an EMBL/GenBank/DDBJ whole genome shotgun (WGS) entry which is preliminary data.</text>
</comment>
<keyword evidence="12" id="KW-1185">Reference proteome</keyword>
<dbReference type="Pfam" id="PF20578">
    <property type="entry name" value="aBig_2"/>
    <property type="match status" value="1"/>
</dbReference>
<evidence type="ECO:0000313" key="12">
    <source>
        <dbReference type="Proteomes" id="UP000018895"/>
    </source>
</evidence>
<dbReference type="GO" id="GO:0005975">
    <property type="term" value="P:carbohydrate metabolic process"/>
    <property type="evidence" value="ECO:0007669"/>
    <property type="project" value="InterPro"/>
</dbReference>
<evidence type="ECO:0000256" key="5">
    <source>
        <dbReference type="PIRSR" id="PIRSR606710-1"/>
    </source>
</evidence>
<dbReference type="OrthoDB" id="9801455at2"/>
<comment type="pathway">
    <text evidence="1">Glycan metabolism; L-arabinan degradation.</text>
</comment>
<evidence type="ECO:0000256" key="3">
    <source>
        <dbReference type="ARBA" id="ARBA00022801"/>
    </source>
</evidence>
<comment type="similarity">
    <text evidence="2">Belongs to the glycosyl hydrolase 43 family.</text>
</comment>